<protein>
    <recommendedName>
        <fullName evidence="6">Cytochrome b5 heme-binding domain-containing protein</fullName>
    </recommendedName>
</protein>
<evidence type="ECO:0000313" key="7">
    <source>
        <dbReference type="EMBL" id="KAK3370753.1"/>
    </source>
</evidence>
<reference evidence="7" key="2">
    <citation type="submission" date="2023-06" db="EMBL/GenBank/DDBJ databases">
        <authorList>
            <consortium name="Lawrence Berkeley National Laboratory"/>
            <person name="Haridas S."/>
            <person name="Hensen N."/>
            <person name="Bonometti L."/>
            <person name="Westerberg I."/>
            <person name="Brannstrom I.O."/>
            <person name="Guillou S."/>
            <person name="Cros-Aarteil S."/>
            <person name="Calhoun S."/>
            <person name="Kuo A."/>
            <person name="Mondo S."/>
            <person name="Pangilinan J."/>
            <person name="Riley R."/>
            <person name="Labutti K."/>
            <person name="Andreopoulos B."/>
            <person name="Lipzen A."/>
            <person name="Chen C."/>
            <person name="Yanf M."/>
            <person name="Daum C."/>
            <person name="Ng V."/>
            <person name="Clum A."/>
            <person name="Steindorff A."/>
            <person name="Ohm R."/>
            <person name="Martin F."/>
            <person name="Silar P."/>
            <person name="Natvig D."/>
            <person name="Lalanne C."/>
            <person name="Gautier V."/>
            <person name="Ament-Velasquez S.L."/>
            <person name="Kruys A."/>
            <person name="Hutchinson M.I."/>
            <person name="Powell A.J."/>
            <person name="Barry K."/>
            <person name="Miller A.N."/>
            <person name="Grigoriev I.V."/>
            <person name="Debuchy R."/>
            <person name="Gladieux P."/>
            <person name="Thoren M.H."/>
            <person name="Johannesson H."/>
        </authorList>
    </citation>
    <scope>NUCLEOTIDE SEQUENCE</scope>
    <source>
        <strain evidence="7">CBS 958.72</strain>
    </source>
</reference>
<dbReference type="PANTHER" id="PTHR19359">
    <property type="entry name" value="CYTOCHROME B5"/>
    <property type="match status" value="1"/>
</dbReference>
<evidence type="ECO:0000313" key="8">
    <source>
        <dbReference type="Proteomes" id="UP001287356"/>
    </source>
</evidence>
<dbReference type="SUPFAM" id="SSF55856">
    <property type="entry name" value="Cytochrome b5-like heme/steroid binding domain"/>
    <property type="match status" value="1"/>
</dbReference>
<feature type="domain" description="Cytochrome b5 heme-binding" evidence="6">
    <location>
        <begin position="1093"/>
        <end position="1174"/>
    </location>
</feature>
<feature type="region of interest" description="Disordered" evidence="5">
    <location>
        <begin position="283"/>
        <end position="303"/>
    </location>
</feature>
<dbReference type="GO" id="GO:0016020">
    <property type="term" value="C:membrane"/>
    <property type="evidence" value="ECO:0007669"/>
    <property type="project" value="TreeGrafter"/>
</dbReference>
<feature type="region of interest" description="Disordered" evidence="5">
    <location>
        <begin position="86"/>
        <end position="147"/>
    </location>
</feature>
<dbReference type="Proteomes" id="UP001287356">
    <property type="component" value="Unassembled WGS sequence"/>
</dbReference>
<keyword evidence="2" id="KW-0479">Metal-binding</keyword>
<dbReference type="GO" id="GO:0020037">
    <property type="term" value="F:heme binding"/>
    <property type="evidence" value="ECO:0007669"/>
    <property type="project" value="TreeGrafter"/>
</dbReference>
<evidence type="ECO:0000256" key="5">
    <source>
        <dbReference type="SAM" id="MobiDB-lite"/>
    </source>
</evidence>
<accession>A0AAE0N5B4</accession>
<evidence type="ECO:0000256" key="4">
    <source>
        <dbReference type="ARBA" id="ARBA00038168"/>
    </source>
</evidence>
<name>A0AAE0N5B4_9PEZI</name>
<evidence type="ECO:0000256" key="3">
    <source>
        <dbReference type="ARBA" id="ARBA00023004"/>
    </source>
</evidence>
<organism evidence="7 8">
    <name type="scientific">Lasiosphaeria ovina</name>
    <dbReference type="NCBI Taxonomy" id="92902"/>
    <lineage>
        <taxon>Eukaryota</taxon>
        <taxon>Fungi</taxon>
        <taxon>Dikarya</taxon>
        <taxon>Ascomycota</taxon>
        <taxon>Pezizomycotina</taxon>
        <taxon>Sordariomycetes</taxon>
        <taxon>Sordariomycetidae</taxon>
        <taxon>Sordariales</taxon>
        <taxon>Lasiosphaeriaceae</taxon>
        <taxon>Lasiosphaeria</taxon>
    </lineage>
</organism>
<dbReference type="GO" id="GO:0046872">
    <property type="term" value="F:metal ion binding"/>
    <property type="evidence" value="ECO:0007669"/>
    <property type="project" value="UniProtKB-KW"/>
</dbReference>
<feature type="region of interest" description="Disordered" evidence="5">
    <location>
        <begin position="810"/>
        <end position="910"/>
    </location>
</feature>
<feature type="compositionally biased region" description="Basic residues" evidence="5">
    <location>
        <begin position="1420"/>
        <end position="1436"/>
    </location>
</feature>
<proteinExistence type="inferred from homology"/>
<feature type="compositionally biased region" description="Acidic residues" evidence="5">
    <location>
        <begin position="99"/>
        <end position="110"/>
    </location>
</feature>
<reference evidence="7" key="1">
    <citation type="journal article" date="2023" name="Mol. Phylogenet. Evol.">
        <title>Genome-scale phylogeny and comparative genomics of the fungal order Sordariales.</title>
        <authorList>
            <person name="Hensen N."/>
            <person name="Bonometti L."/>
            <person name="Westerberg I."/>
            <person name="Brannstrom I.O."/>
            <person name="Guillou S."/>
            <person name="Cros-Aarteil S."/>
            <person name="Calhoun S."/>
            <person name="Haridas S."/>
            <person name="Kuo A."/>
            <person name="Mondo S."/>
            <person name="Pangilinan J."/>
            <person name="Riley R."/>
            <person name="LaButti K."/>
            <person name="Andreopoulos B."/>
            <person name="Lipzen A."/>
            <person name="Chen C."/>
            <person name="Yan M."/>
            <person name="Daum C."/>
            <person name="Ng V."/>
            <person name="Clum A."/>
            <person name="Steindorff A."/>
            <person name="Ohm R.A."/>
            <person name="Martin F."/>
            <person name="Silar P."/>
            <person name="Natvig D.O."/>
            <person name="Lalanne C."/>
            <person name="Gautier V."/>
            <person name="Ament-Velasquez S.L."/>
            <person name="Kruys A."/>
            <person name="Hutchinson M.I."/>
            <person name="Powell A.J."/>
            <person name="Barry K."/>
            <person name="Miller A.N."/>
            <person name="Grigoriev I.V."/>
            <person name="Debuchy R."/>
            <person name="Gladieux P."/>
            <person name="Hiltunen Thoren M."/>
            <person name="Johannesson H."/>
        </authorList>
    </citation>
    <scope>NUCLEOTIDE SEQUENCE</scope>
    <source>
        <strain evidence="7">CBS 958.72</strain>
    </source>
</reference>
<feature type="compositionally biased region" description="Acidic residues" evidence="5">
    <location>
        <begin position="283"/>
        <end position="299"/>
    </location>
</feature>
<dbReference type="InterPro" id="IPR050668">
    <property type="entry name" value="Cytochrome_b5"/>
</dbReference>
<evidence type="ECO:0000259" key="6">
    <source>
        <dbReference type="PROSITE" id="PS50255"/>
    </source>
</evidence>
<evidence type="ECO:0000256" key="2">
    <source>
        <dbReference type="ARBA" id="ARBA00022723"/>
    </source>
</evidence>
<feature type="compositionally biased region" description="Acidic residues" evidence="5">
    <location>
        <begin position="815"/>
        <end position="827"/>
    </location>
</feature>
<keyword evidence="1" id="KW-0349">Heme</keyword>
<dbReference type="Gene3D" id="3.10.120.10">
    <property type="entry name" value="Cytochrome b5-like heme/steroid binding domain"/>
    <property type="match status" value="1"/>
</dbReference>
<feature type="compositionally biased region" description="Basic and acidic residues" evidence="5">
    <location>
        <begin position="1393"/>
        <end position="1405"/>
    </location>
</feature>
<dbReference type="InterPro" id="IPR001199">
    <property type="entry name" value="Cyt_B5-like_heme/steroid-bd"/>
</dbReference>
<keyword evidence="3" id="KW-0408">Iron</keyword>
<feature type="compositionally biased region" description="Acidic residues" evidence="5">
    <location>
        <begin position="835"/>
        <end position="851"/>
    </location>
</feature>
<feature type="compositionally biased region" description="Acidic residues" evidence="5">
    <location>
        <begin position="1478"/>
        <end position="1489"/>
    </location>
</feature>
<dbReference type="EMBL" id="JAULSN010000005">
    <property type="protein sequence ID" value="KAK3370753.1"/>
    <property type="molecule type" value="Genomic_DNA"/>
</dbReference>
<dbReference type="SMART" id="SM01117">
    <property type="entry name" value="Cyt-b5"/>
    <property type="match status" value="2"/>
</dbReference>
<feature type="region of interest" description="Disordered" evidence="5">
    <location>
        <begin position="1462"/>
        <end position="1489"/>
    </location>
</feature>
<dbReference type="PROSITE" id="PS50255">
    <property type="entry name" value="CYTOCHROME_B5_2"/>
    <property type="match status" value="1"/>
</dbReference>
<evidence type="ECO:0000256" key="1">
    <source>
        <dbReference type="ARBA" id="ARBA00022617"/>
    </source>
</evidence>
<comment type="caution">
    <text evidence="7">The sequence shown here is derived from an EMBL/GenBank/DDBJ whole genome shotgun (WGS) entry which is preliminary data.</text>
</comment>
<sequence length="1489" mass="168080">MANPQPPQRAQSPWRAKYGSVAPYFDTPRMGNISHSGLAPTMPACVQPFGIDWALPNVPYPRTPNSSIWLDNIFYAEEEQVQANCGIKGWQPGGGGGGGDDDDDDVEEEEYSGRMTRSMARGKRKGAAKEGRPAKRRRGAGPAAAAAHPAPISPFRFVEVKEDLWHPVFRKNRWYDWKHPIDDRAGQPIQPPQEWSVDYPELWKELRICIEMADKFLEASLHADWLHHVLFSPRTKEEHDRDDLGPGFQFQKQDFDQMPYRIQIAPDGDGDGEGEVEVEVEAVDDDGMDVDVNGEDADEAEHAGDQMDVDVGKGEGEGKDEANKKYNDSRQRIEDYTKYIVWSFYNFDDAAGWSNIMGPDEWQTRGVTEYEKNKNGIPEGLEHENFVSIMLSTALLRPLLELPNSREGVAERCIIRYQVANLLVHELMHAIHRVMFILDYEHISACEPLYGAENAAELGSSWEQAHFGGSINPAPYLEMQAHAAGYVLTSRPWPAAAIHAEPFSILDYDDDGKRTTEWTISLLPTLWASNFASQDYWDAEYARYGVGAMKVTPVLQASHTLARGGPGQTKEATNEDLRPPGLNVALQSVHDDLAMRKDRLDHLRPWFESELSVWSRSPFEWIMFRTALDRFSEAVAIRDEAAASAAYGTVAIWLNSVRTYPAEMRSRALYRALSEMMDAARPFRDKPHTTDDNRPSTIDVQYRPSQAARASGVPWEFTSPLSRTLRPEGRPLIPQDVPEKHNTPPRKARLILLDRAGRAIERARDYRPNMADSTLLQRVAELQIHLRGEVEDYERDDEWLSWNFSFPDYRTSEADPYDNLEPDDDESAGDRAGESEEGGDDETNDANDNDNDNNHNDNGNNDNDNDSDLPLESSSSSGSGSGGDHQESYGIRKRRELKGREQPSDTLPGGRRVKYWTISEVAGHWSPQGRWVIVETRGHHGYDVFSIPDSAMSKKPFQSLASFERQVVHTPYGRKIDTLKNSLLVRAIRGSAFVGRLLLPRPHADVEEMNGLDGRPKWIYFGQDVYDITEFAFADANEGRYLKGPHGGNVAMSLYDRCSTIDVPDLLKRLAPYRCATIKPPLPNPLPRPRSQLPVYTMREVSRHVYRETRVWVVIERLVHDFTDYADHHPGISDIIWQCAGQDATGIFFGNHGNRASADAILRNVAHLRVGRVVEEHIEAHGLHAFEIRIGNYVYNYKRLVESQAGRAQWGGLGTYSQQDATAHADARQHGAGPELLRALQQRRDLISGKIRRAIKNVVPRDELARHNRLRSLRHLLADWPSVWGSFEEPPSAEAYRGGGDVWGQGAAAGGGPGQLPPRTFDPGDVISDSVYVSLEGLVYNVTDMMRYGDDDTHNDLAQFAGAEIDRWLAYQLEVENKCPIVGRLGPQSRYTSQEEKRSEDEKRGWPKKQSRRREDVKYRRLKRDNKRRRMARHNTLKIGSGSCGTVRRINVRPELEREYREKLDDEAQGMAGVSGEEPTDESGDMIVV</sequence>
<feature type="region of interest" description="Disordered" evidence="5">
    <location>
        <begin position="1383"/>
        <end position="1440"/>
    </location>
</feature>
<feature type="region of interest" description="Disordered" evidence="5">
    <location>
        <begin position="683"/>
        <end position="707"/>
    </location>
</feature>
<feature type="region of interest" description="Disordered" evidence="5">
    <location>
        <begin position="724"/>
        <end position="744"/>
    </location>
</feature>
<gene>
    <name evidence="7" type="ORF">B0T24DRAFT_705189</name>
</gene>
<keyword evidence="8" id="KW-1185">Reference proteome</keyword>
<dbReference type="InterPro" id="IPR036400">
    <property type="entry name" value="Cyt_B5-like_heme/steroid_sf"/>
</dbReference>
<comment type="similarity">
    <text evidence="4">Belongs to the cytochrome b5 family.</text>
</comment>
<feature type="compositionally biased region" description="Basic and acidic residues" evidence="5">
    <location>
        <begin position="683"/>
        <end position="694"/>
    </location>
</feature>
<dbReference type="Pfam" id="PF00173">
    <property type="entry name" value="Cyt-b5"/>
    <property type="match status" value="1"/>
</dbReference>